<proteinExistence type="inferred from homology"/>
<dbReference type="AlphaFoldDB" id="A0A0B1T152"/>
<reference evidence="5 6" key="1">
    <citation type="submission" date="2014-03" db="EMBL/GenBank/DDBJ databases">
        <title>Draft genome of the hookworm Oesophagostomum dentatum.</title>
        <authorList>
            <person name="Mitreva M."/>
        </authorList>
    </citation>
    <scope>NUCLEOTIDE SEQUENCE [LARGE SCALE GENOMIC DNA]</scope>
    <source>
        <strain evidence="5 6">OD-Hann</strain>
    </source>
</reference>
<evidence type="ECO:0000313" key="5">
    <source>
        <dbReference type="EMBL" id="KHJ91268.1"/>
    </source>
</evidence>
<protein>
    <recommendedName>
        <fullName evidence="7">Unspecific monooxygenase</fullName>
    </recommendedName>
</protein>
<keyword evidence="4" id="KW-0560">Oxidoreductase</keyword>
<dbReference type="OrthoDB" id="5842145at2759"/>
<feature type="binding site" description="axial binding residue" evidence="3">
    <location>
        <position position="97"/>
    </location>
    <ligand>
        <name>heme</name>
        <dbReference type="ChEBI" id="CHEBI:30413"/>
    </ligand>
    <ligandPart>
        <name>Fe</name>
        <dbReference type="ChEBI" id="CHEBI:18248"/>
    </ligandPart>
</feature>
<keyword evidence="6" id="KW-1185">Reference proteome</keyword>
<gene>
    <name evidence="5" type="ORF">OESDEN_08873</name>
</gene>
<sequence>MRYIFSYRAAIQEIQRCASIIAINAVHRTLKDTSVGSVQIPADTLVIGQVYHIMRNPSVFKESEEFRPERFLMEDGVTPKKEVIENFWPFSIGKRQCAGESMARVELFVGIIMLLQRYKIEPVKGETIDLEPTFATVMVPKKQPLRLTRI</sequence>
<name>A0A0B1T152_OESDE</name>
<evidence type="ECO:0000256" key="4">
    <source>
        <dbReference type="RuleBase" id="RU000461"/>
    </source>
</evidence>
<keyword evidence="2 4" id="KW-0503">Monooxygenase</keyword>
<dbReference type="SUPFAM" id="SSF48264">
    <property type="entry name" value="Cytochrome P450"/>
    <property type="match status" value="1"/>
</dbReference>
<dbReference type="InterPro" id="IPR036396">
    <property type="entry name" value="Cyt_P450_sf"/>
</dbReference>
<keyword evidence="3 4" id="KW-0349">Heme</keyword>
<dbReference type="PANTHER" id="PTHR24284">
    <property type="entry name" value="CYTOCHROME P450 FAMILY"/>
    <property type="match status" value="1"/>
</dbReference>
<evidence type="ECO:0000256" key="2">
    <source>
        <dbReference type="ARBA" id="ARBA00023033"/>
    </source>
</evidence>
<dbReference type="Proteomes" id="UP000053660">
    <property type="component" value="Unassembled WGS sequence"/>
</dbReference>
<evidence type="ECO:0008006" key="7">
    <source>
        <dbReference type="Google" id="ProtNLM"/>
    </source>
</evidence>
<dbReference type="GO" id="GO:0020037">
    <property type="term" value="F:heme binding"/>
    <property type="evidence" value="ECO:0007669"/>
    <property type="project" value="InterPro"/>
</dbReference>
<dbReference type="PANTHER" id="PTHR24284:SF1">
    <property type="entry name" value="CYTOCHROME P450 FAMILY"/>
    <property type="match status" value="1"/>
</dbReference>
<organism evidence="5 6">
    <name type="scientific">Oesophagostomum dentatum</name>
    <name type="common">Nodular worm</name>
    <dbReference type="NCBI Taxonomy" id="61180"/>
    <lineage>
        <taxon>Eukaryota</taxon>
        <taxon>Metazoa</taxon>
        <taxon>Ecdysozoa</taxon>
        <taxon>Nematoda</taxon>
        <taxon>Chromadorea</taxon>
        <taxon>Rhabditida</taxon>
        <taxon>Rhabditina</taxon>
        <taxon>Rhabditomorpha</taxon>
        <taxon>Strongyloidea</taxon>
        <taxon>Strongylidae</taxon>
        <taxon>Oesophagostomum</taxon>
    </lineage>
</organism>
<evidence type="ECO:0000313" key="6">
    <source>
        <dbReference type="Proteomes" id="UP000053660"/>
    </source>
</evidence>
<dbReference type="PRINTS" id="PR00385">
    <property type="entry name" value="P450"/>
</dbReference>
<dbReference type="GO" id="GO:0016705">
    <property type="term" value="F:oxidoreductase activity, acting on paired donors, with incorporation or reduction of molecular oxygen"/>
    <property type="evidence" value="ECO:0007669"/>
    <property type="project" value="InterPro"/>
</dbReference>
<dbReference type="EMBL" id="KN552211">
    <property type="protein sequence ID" value="KHJ91268.1"/>
    <property type="molecule type" value="Genomic_DNA"/>
</dbReference>
<dbReference type="GO" id="GO:0005506">
    <property type="term" value="F:iron ion binding"/>
    <property type="evidence" value="ECO:0007669"/>
    <property type="project" value="InterPro"/>
</dbReference>
<accession>A0A0B1T152</accession>
<dbReference type="Gene3D" id="1.10.630.10">
    <property type="entry name" value="Cytochrome P450"/>
    <property type="match status" value="1"/>
</dbReference>
<dbReference type="PRINTS" id="PR00463">
    <property type="entry name" value="EP450I"/>
</dbReference>
<dbReference type="InterPro" id="IPR017972">
    <property type="entry name" value="Cyt_P450_CS"/>
</dbReference>
<comment type="cofactor">
    <cofactor evidence="3">
        <name>heme</name>
        <dbReference type="ChEBI" id="CHEBI:30413"/>
    </cofactor>
</comment>
<dbReference type="InterPro" id="IPR001128">
    <property type="entry name" value="Cyt_P450"/>
</dbReference>
<dbReference type="InterPro" id="IPR002401">
    <property type="entry name" value="Cyt_P450_E_grp-I"/>
</dbReference>
<keyword evidence="3 4" id="KW-0479">Metal-binding</keyword>
<evidence type="ECO:0000256" key="3">
    <source>
        <dbReference type="PIRSR" id="PIRSR602401-1"/>
    </source>
</evidence>
<dbReference type="GO" id="GO:0004497">
    <property type="term" value="F:monooxygenase activity"/>
    <property type="evidence" value="ECO:0007669"/>
    <property type="project" value="UniProtKB-KW"/>
</dbReference>
<dbReference type="Pfam" id="PF00067">
    <property type="entry name" value="p450"/>
    <property type="match status" value="1"/>
</dbReference>
<dbReference type="PROSITE" id="PS00086">
    <property type="entry name" value="CYTOCHROME_P450"/>
    <property type="match status" value="1"/>
</dbReference>
<comment type="similarity">
    <text evidence="1 4">Belongs to the cytochrome P450 family.</text>
</comment>
<evidence type="ECO:0000256" key="1">
    <source>
        <dbReference type="ARBA" id="ARBA00010617"/>
    </source>
</evidence>
<keyword evidence="3 4" id="KW-0408">Iron</keyword>